<protein>
    <submittedName>
        <fullName evidence="1">Uncharacterized protein</fullName>
    </submittedName>
</protein>
<sequence>MWITPKLTWSSTDYYNYDDLNRVENNTKVVAELVGYFIALPSLSFVVNRDMKQIDFADSLNRIENNQEVLRQRITPDGWTSNKLDWKANDSFSYADARRLETNIKLLYEYYKGNAEAIPYCGAFICGEEVI</sequence>
<organism evidence="1 2">
    <name type="scientific">Psychrobacillus lasiicapitis</name>
    <dbReference type="NCBI Taxonomy" id="1636719"/>
    <lineage>
        <taxon>Bacteria</taxon>
        <taxon>Bacillati</taxon>
        <taxon>Bacillota</taxon>
        <taxon>Bacilli</taxon>
        <taxon>Bacillales</taxon>
        <taxon>Bacillaceae</taxon>
        <taxon>Psychrobacillus</taxon>
    </lineage>
</organism>
<evidence type="ECO:0000313" key="2">
    <source>
        <dbReference type="Proteomes" id="UP000317316"/>
    </source>
</evidence>
<evidence type="ECO:0000313" key="1">
    <source>
        <dbReference type="EMBL" id="TQR14401.1"/>
    </source>
</evidence>
<keyword evidence="2" id="KW-1185">Reference proteome</keyword>
<proteinExistence type="predicted"/>
<name>A0A544TAA5_9BACI</name>
<dbReference type="OrthoDB" id="2613847at2"/>
<dbReference type="EMBL" id="VDGH01000004">
    <property type="protein sequence ID" value="TQR14401.1"/>
    <property type="molecule type" value="Genomic_DNA"/>
</dbReference>
<accession>A0A544TAA5</accession>
<dbReference type="Proteomes" id="UP000317316">
    <property type="component" value="Unassembled WGS sequence"/>
</dbReference>
<comment type="caution">
    <text evidence="1">The sequence shown here is derived from an EMBL/GenBank/DDBJ whole genome shotgun (WGS) entry which is preliminary data.</text>
</comment>
<dbReference type="RefSeq" id="WP_142538384.1">
    <property type="nucleotide sequence ID" value="NZ_BMIE01000003.1"/>
</dbReference>
<reference evidence="1 2" key="1">
    <citation type="submission" date="2019-05" db="EMBL/GenBank/DDBJ databases">
        <title>Psychrobacillus vulpis sp. nov., a new species isolated from feces of a red fox that inhabits in The Tablas de Daimiel Natural Park, Albacete, Spain.</title>
        <authorList>
            <person name="Rodriguez M."/>
            <person name="Reina J.C."/>
            <person name="Bejar V."/>
            <person name="Llamas I."/>
        </authorList>
    </citation>
    <scope>NUCLEOTIDE SEQUENCE [LARGE SCALE GENOMIC DNA]</scope>
    <source>
        <strain evidence="1 2">NEAU-3TGS17</strain>
    </source>
</reference>
<dbReference type="AlphaFoldDB" id="A0A544TAA5"/>
<gene>
    <name evidence="1" type="ORF">FG382_08055</name>
</gene>